<name>A0AA85BEB9_9TREM</name>
<accession>A0AA85BEB9</accession>
<dbReference type="InterPro" id="IPR036116">
    <property type="entry name" value="FN3_sf"/>
</dbReference>
<evidence type="ECO:0000313" key="9">
    <source>
        <dbReference type="WBParaSite" id="SMTH1_47150.1"/>
    </source>
</evidence>
<dbReference type="SMART" id="SM00408">
    <property type="entry name" value="IGc2"/>
    <property type="match status" value="2"/>
</dbReference>
<dbReference type="InterPro" id="IPR013783">
    <property type="entry name" value="Ig-like_fold"/>
</dbReference>
<keyword evidence="4" id="KW-0325">Glycoprotein</keyword>
<dbReference type="PROSITE" id="PS50835">
    <property type="entry name" value="IG_LIKE"/>
    <property type="match status" value="2"/>
</dbReference>
<dbReference type="Pfam" id="PF13927">
    <property type="entry name" value="Ig_3"/>
    <property type="match status" value="1"/>
</dbReference>
<evidence type="ECO:0000313" key="8">
    <source>
        <dbReference type="Proteomes" id="UP000050791"/>
    </source>
</evidence>
<feature type="domain" description="Ig-like" evidence="7">
    <location>
        <begin position="34"/>
        <end position="91"/>
    </location>
</feature>
<evidence type="ECO:0000256" key="1">
    <source>
        <dbReference type="ARBA" id="ARBA00004479"/>
    </source>
</evidence>
<keyword evidence="5" id="KW-0393">Immunoglobulin domain</keyword>
<proteinExistence type="predicted"/>
<evidence type="ECO:0000256" key="6">
    <source>
        <dbReference type="SAM" id="Phobius"/>
    </source>
</evidence>
<organism evidence="8 9">
    <name type="scientific">Schistosoma mattheei</name>
    <dbReference type="NCBI Taxonomy" id="31246"/>
    <lineage>
        <taxon>Eukaryota</taxon>
        <taxon>Metazoa</taxon>
        <taxon>Spiralia</taxon>
        <taxon>Lophotrochozoa</taxon>
        <taxon>Platyhelminthes</taxon>
        <taxon>Trematoda</taxon>
        <taxon>Digenea</taxon>
        <taxon>Strigeidida</taxon>
        <taxon>Schistosomatoidea</taxon>
        <taxon>Schistosomatidae</taxon>
        <taxon>Schistosoma</taxon>
    </lineage>
</organism>
<dbReference type="InterPro" id="IPR007110">
    <property type="entry name" value="Ig-like_dom"/>
</dbReference>
<protein>
    <recommendedName>
        <fullName evidence="7">Ig-like domain-containing protein</fullName>
    </recommendedName>
</protein>
<comment type="subcellular location">
    <subcellularLocation>
        <location evidence="1">Membrane</location>
        <topology evidence="1">Single-pass type I membrane protein</topology>
    </subcellularLocation>
</comment>
<dbReference type="WBParaSite" id="SMTH1_47150.1">
    <property type="protein sequence ID" value="SMTH1_47150.1"/>
    <property type="gene ID" value="SMTH1_47150"/>
</dbReference>
<evidence type="ECO:0000256" key="2">
    <source>
        <dbReference type="ARBA" id="ARBA00023136"/>
    </source>
</evidence>
<evidence type="ECO:0000256" key="4">
    <source>
        <dbReference type="ARBA" id="ARBA00023180"/>
    </source>
</evidence>
<keyword evidence="2 6" id="KW-0472">Membrane</keyword>
<dbReference type="Gene3D" id="2.60.40.10">
    <property type="entry name" value="Immunoglobulins"/>
    <property type="match status" value="3"/>
</dbReference>
<keyword evidence="6" id="KW-0812">Transmembrane</keyword>
<dbReference type="InterPro" id="IPR003598">
    <property type="entry name" value="Ig_sub2"/>
</dbReference>
<keyword evidence="6" id="KW-1133">Transmembrane helix</keyword>
<reference evidence="9" key="1">
    <citation type="submission" date="2023-11" db="UniProtKB">
        <authorList>
            <consortium name="WormBaseParasite"/>
        </authorList>
    </citation>
    <scope>IDENTIFICATION</scope>
</reference>
<dbReference type="InterPro" id="IPR003599">
    <property type="entry name" value="Ig_sub"/>
</dbReference>
<evidence type="ECO:0000256" key="5">
    <source>
        <dbReference type="ARBA" id="ARBA00023319"/>
    </source>
</evidence>
<dbReference type="SMART" id="SM00409">
    <property type="entry name" value="IG"/>
    <property type="match status" value="1"/>
</dbReference>
<sequence>MNANSFDSTICANHISFESNPIRVLETTSFKQVCRIKANPAARIHWVDENQNVVSNNSLLDIHYVSRNGPKIYKCIASNVIGETNQKLLIDVLYPPTVHVQPKVTVNEGEALEIACRVDANPVASSIYWTYNKFPDQTNIRDQPNLHWFQSKRIDGSVLKIPYTYPYHSGQYYCHADAEIYMPQDLWLSQNLSTSSEVWSIWQQRSRSFAAVNLTINYSPGKPTLTVVYSTNNKGEDYIILRCQENYSGKPVLINKPNEKMILKFENVHLLKQNTTHQQDNIENFLQYTIHIIPDNNNNNNMNCTFLSSLTSDVQWLFQSDQTINDFNKHIMIDRNLLKQWTNNYLIKNKFGLWKIVTSLNFQFNSIILYIKNSFNKIMNQLNHEYPNQFIPYNWDYYVLKQFIEFIIILQFQGDYLCELTNSIGIEHGLINLMVQKSPSSIISFSEAISISISEQTAHRYNENEIKLHGPLFCQFYGKPVLNQIKWWRYTGLNYHEQNTPNQWELIYKTENFNESIHIEETSSLLIITGNPAFITSSRFNFNMDGRQSSYEVLVRNLEKMTYRFTMFTMLWLKKFNHKDYGYYKCQSKNEIGSISEIRQFQKPTSPQAITKLYHIKSTWTSATIFWKPGGYHSSSVNMSYQDLLNNSVDGIRNKLQNSLSIWLKNIQDMQQYSVTLEDHGITSFLTNGTESHLLDPSESLNNSDNFNGPFSVHSSDTDLSNIKGRKTNKRKILQNEFLINTEGQNYINISGLMPNHLYTVTISRINKHGKSKPSKPLAFRTKFLHLELPGPIHLEETKGLIQFSKGNPALCAQVEVGTINNDSSSSSTSTTTWNSIHFSSNYSPYIIINKNTFHSETNNRYIELSNCKPLSWDHYTEIPITLQNNFHFRARYCIYGYSTMCTEYIKPIKDISMHIVIVAALLCITLVVSLSSMFVYLICKHMKKDYI</sequence>
<dbReference type="CDD" id="cd00063">
    <property type="entry name" value="FN3"/>
    <property type="match status" value="1"/>
</dbReference>
<dbReference type="Proteomes" id="UP000050791">
    <property type="component" value="Unassembled WGS sequence"/>
</dbReference>
<evidence type="ECO:0000259" key="7">
    <source>
        <dbReference type="PROSITE" id="PS50835"/>
    </source>
</evidence>
<dbReference type="AlphaFoldDB" id="A0AA85BEB9"/>
<dbReference type="PANTHER" id="PTHR11640:SF164">
    <property type="entry name" value="MAM DOMAIN-CONTAINING GLYCOSYLPHOSPHATIDYLINOSITOL ANCHOR PROTEIN 1"/>
    <property type="match status" value="1"/>
</dbReference>
<dbReference type="InterPro" id="IPR036179">
    <property type="entry name" value="Ig-like_dom_sf"/>
</dbReference>
<dbReference type="GO" id="GO:0016020">
    <property type="term" value="C:membrane"/>
    <property type="evidence" value="ECO:0007669"/>
    <property type="project" value="UniProtKB-SubCell"/>
</dbReference>
<dbReference type="InterPro" id="IPR051275">
    <property type="entry name" value="Cell_adhesion_signaling"/>
</dbReference>
<feature type="transmembrane region" description="Helical" evidence="6">
    <location>
        <begin position="912"/>
        <end position="940"/>
    </location>
</feature>
<dbReference type="SUPFAM" id="SSF48726">
    <property type="entry name" value="Immunoglobulin"/>
    <property type="match status" value="2"/>
</dbReference>
<evidence type="ECO:0000256" key="3">
    <source>
        <dbReference type="ARBA" id="ARBA00023157"/>
    </source>
</evidence>
<dbReference type="SUPFAM" id="SSF49265">
    <property type="entry name" value="Fibronectin type III"/>
    <property type="match status" value="1"/>
</dbReference>
<dbReference type="InterPro" id="IPR003961">
    <property type="entry name" value="FN3_dom"/>
</dbReference>
<dbReference type="PANTHER" id="PTHR11640">
    <property type="entry name" value="NEPHRIN"/>
    <property type="match status" value="1"/>
</dbReference>
<feature type="domain" description="Ig-like" evidence="7">
    <location>
        <begin position="95"/>
        <end position="176"/>
    </location>
</feature>
<keyword evidence="3" id="KW-1015">Disulfide bond</keyword>